<evidence type="ECO:0000313" key="4">
    <source>
        <dbReference type="Proteomes" id="UP000017837"/>
    </source>
</evidence>
<keyword evidence="2" id="KW-0732">Signal</keyword>
<accession>V4Q3Z8</accession>
<dbReference type="STRING" id="1121022.GCA_000376105_02534"/>
<evidence type="ECO:0000256" key="1">
    <source>
        <dbReference type="SAM" id="MobiDB-lite"/>
    </source>
</evidence>
<dbReference type="EMBL" id="AWGB01000003">
    <property type="protein sequence ID" value="ESQ94444.1"/>
    <property type="molecule type" value="Genomic_DNA"/>
</dbReference>
<gene>
    <name evidence="3" type="ORF">ABENE_01090</name>
</gene>
<keyword evidence="4" id="KW-1185">Reference proteome</keyword>
<dbReference type="InterPro" id="IPR030972">
    <property type="entry name" value="UrcA_uranyl"/>
</dbReference>
<name>V4Q3Z8_9CAUL</name>
<feature type="compositionally biased region" description="Basic and acidic residues" evidence="1">
    <location>
        <begin position="95"/>
        <end position="104"/>
    </location>
</feature>
<feature type="region of interest" description="Disordered" evidence="1">
    <location>
        <begin position="95"/>
        <end position="117"/>
    </location>
</feature>
<reference evidence="3 4" key="1">
    <citation type="journal article" date="2014" name="Nature">
        <title>Sequential evolution of bacterial morphology by co-option of a developmental regulator.</title>
        <authorList>
            <person name="Jiang C."/>
            <person name="Brown P.J."/>
            <person name="Ducret A."/>
            <person name="Brun Y.V."/>
        </authorList>
    </citation>
    <scope>NUCLEOTIDE SEQUENCE [LARGE SCALE GENOMIC DNA]</scope>
    <source>
        <strain evidence="3 4">DSM 16100</strain>
    </source>
</reference>
<dbReference type="AlphaFoldDB" id="V4Q3Z8"/>
<sequence>MLRAVFMTGLMAGAIFAAQTASAQDNVSRVDVTFETRDLRDPARAEVVYAQINKAAKKACWSEGEGPGFRIIDDRACEEQAVDEAVADLHSAEMNRVHAARTDRSPPQMAMNEHKAR</sequence>
<organism evidence="3 4">
    <name type="scientific">Asticcacaulis benevestitus DSM 16100 = ATCC BAA-896</name>
    <dbReference type="NCBI Taxonomy" id="1121022"/>
    <lineage>
        <taxon>Bacteria</taxon>
        <taxon>Pseudomonadati</taxon>
        <taxon>Pseudomonadota</taxon>
        <taxon>Alphaproteobacteria</taxon>
        <taxon>Caulobacterales</taxon>
        <taxon>Caulobacteraceae</taxon>
        <taxon>Asticcacaulis</taxon>
    </lineage>
</organism>
<comment type="caution">
    <text evidence="3">The sequence shown here is derived from an EMBL/GenBank/DDBJ whole genome shotgun (WGS) entry which is preliminary data.</text>
</comment>
<dbReference type="RefSeq" id="WP_018082200.1">
    <property type="nucleotide sequence ID" value="NZ_AQWM01000011.1"/>
</dbReference>
<protein>
    <recommendedName>
        <fullName evidence="5">UrcA family protein</fullName>
    </recommendedName>
</protein>
<evidence type="ECO:0008006" key="5">
    <source>
        <dbReference type="Google" id="ProtNLM"/>
    </source>
</evidence>
<dbReference type="OrthoDB" id="9960357at2"/>
<evidence type="ECO:0000313" key="3">
    <source>
        <dbReference type="EMBL" id="ESQ94444.1"/>
    </source>
</evidence>
<dbReference type="PATRIC" id="fig|1121022.4.peg.214"/>
<feature type="chain" id="PRO_5004724566" description="UrcA family protein" evidence="2">
    <location>
        <begin position="24"/>
        <end position="117"/>
    </location>
</feature>
<proteinExistence type="predicted"/>
<evidence type="ECO:0000256" key="2">
    <source>
        <dbReference type="SAM" id="SignalP"/>
    </source>
</evidence>
<dbReference type="Proteomes" id="UP000017837">
    <property type="component" value="Unassembled WGS sequence"/>
</dbReference>
<dbReference type="NCBIfam" id="TIGR04433">
    <property type="entry name" value="UrcA_uranyl"/>
    <property type="match status" value="1"/>
</dbReference>
<feature type="signal peptide" evidence="2">
    <location>
        <begin position="1"/>
        <end position="23"/>
    </location>
</feature>